<feature type="chain" id="PRO_5046400390" evidence="2">
    <location>
        <begin position="32"/>
        <end position="185"/>
    </location>
</feature>
<reference evidence="4" key="1">
    <citation type="journal article" date="2019" name="Int. J. Syst. Evol. Microbiol.">
        <title>The Global Catalogue of Microorganisms (GCM) 10K type strain sequencing project: providing services to taxonomists for standard genome sequencing and annotation.</title>
        <authorList>
            <consortium name="The Broad Institute Genomics Platform"/>
            <consortium name="The Broad Institute Genome Sequencing Center for Infectious Disease"/>
            <person name="Wu L."/>
            <person name="Ma J."/>
        </authorList>
    </citation>
    <scope>NUCLEOTIDE SEQUENCE [LARGE SCALE GENOMIC DNA]</scope>
    <source>
        <strain evidence="4">JCM 10083</strain>
    </source>
</reference>
<proteinExistence type="predicted"/>
<organism evidence="3 4">
    <name type="scientific">Streptosporangium amethystogenes subsp. fukuiense</name>
    <dbReference type="NCBI Taxonomy" id="698418"/>
    <lineage>
        <taxon>Bacteria</taxon>
        <taxon>Bacillati</taxon>
        <taxon>Actinomycetota</taxon>
        <taxon>Actinomycetes</taxon>
        <taxon>Streptosporangiales</taxon>
        <taxon>Streptosporangiaceae</taxon>
        <taxon>Streptosporangium</taxon>
    </lineage>
</organism>
<keyword evidence="2" id="KW-0732">Signal</keyword>
<evidence type="ECO:0000313" key="4">
    <source>
        <dbReference type="Proteomes" id="UP001596514"/>
    </source>
</evidence>
<feature type="signal peptide" evidence="2">
    <location>
        <begin position="1"/>
        <end position="31"/>
    </location>
</feature>
<dbReference type="RefSeq" id="WP_343968662.1">
    <property type="nucleotide sequence ID" value="NZ_BAAAGK010000067.1"/>
</dbReference>
<evidence type="ECO:0000256" key="1">
    <source>
        <dbReference type="SAM" id="MobiDB-lite"/>
    </source>
</evidence>
<dbReference type="EMBL" id="JBHTEE010000001">
    <property type="protein sequence ID" value="MFC7601738.1"/>
    <property type="molecule type" value="Genomic_DNA"/>
</dbReference>
<protein>
    <submittedName>
        <fullName evidence="3">Uncharacterized protein</fullName>
    </submittedName>
</protein>
<feature type="compositionally biased region" description="Low complexity" evidence="1">
    <location>
        <begin position="47"/>
        <end position="64"/>
    </location>
</feature>
<dbReference type="Proteomes" id="UP001596514">
    <property type="component" value="Unassembled WGS sequence"/>
</dbReference>
<keyword evidence="4" id="KW-1185">Reference proteome</keyword>
<gene>
    <name evidence="3" type="ORF">ACFQVD_16720</name>
</gene>
<evidence type="ECO:0000313" key="3">
    <source>
        <dbReference type="EMBL" id="MFC7601738.1"/>
    </source>
</evidence>
<sequence>MRGTRGFSLVGSLIAGAVTFGLPATSQVAFATPVSVRAPSPTPSPASTPMSGPNGPATVGTTAGDGTGRPVVRGTASPPPSAHPFFGHFGAPVDRPLRGRITLADPTGARLAFRVADPTLLPAGITIDADGLLGGASRVPGIWTVPVEACTPSGACAGGAVTITVTCRCARPLSPAAPATPNARQ</sequence>
<comment type="caution">
    <text evidence="3">The sequence shown here is derived from an EMBL/GenBank/DDBJ whole genome shotgun (WGS) entry which is preliminary data.</text>
</comment>
<name>A0ABW2T0B4_9ACTN</name>
<evidence type="ECO:0000256" key="2">
    <source>
        <dbReference type="SAM" id="SignalP"/>
    </source>
</evidence>
<feature type="region of interest" description="Disordered" evidence="1">
    <location>
        <begin position="35"/>
        <end position="88"/>
    </location>
</feature>
<accession>A0ABW2T0B4</accession>